<dbReference type="PANTHER" id="PTHR47955:SF9">
    <property type="entry name" value="PREMNASPIRODIENE OXYGENASE-LIKE"/>
    <property type="match status" value="1"/>
</dbReference>
<feature type="transmembrane region" description="Helical" evidence="11">
    <location>
        <begin position="6"/>
        <end position="29"/>
    </location>
</feature>
<keyword evidence="10 11" id="KW-0472">Membrane</keyword>
<evidence type="ECO:0000313" key="13">
    <source>
        <dbReference type="Proteomes" id="UP001161247"/>
    </source>
</evidence>
<evidence type="ECO:0000256" key="4">
    <source>
        <dbReference type="ARBA" id="ARBA00022692"/>
    </source>
</evidence>
<dbReference type="InterPro" id="IPR001128">
    <property type="entry name" value="Cyt_P450"/>
</dbReference>
<dbReference type="Pfam" id="PF00067">
    <property type="entry name" value="p450"/>
    <property type="match status" value="1"/>
</dbReference>
<keyword evidence="8" id="KW-0408">Iron</keyword>
<evidence type="ECO:0000256" key="8">
    <source>
        <dbReference type="ARBA" id="ARBA00023004"/>
    </source>
</evidence>
<evidence type="ECO:0000313" key="12">
    <source>
        <dbReference type="EMBL" id="CAI9103605.1"/>
    </source>
</evidence>
<dbReference type="GO" id="GO:0004497">
    <property type="term" value="F:monooxygenase activity"/>
    <property type="evidence" value="ECO:0007669"/>
    <property type="project" value="UniProtKB-KW"/>
</dbReference>
<evidence type="ECO:0000256" key="2">
    <source>
        <dbReference type="ARBA" id="ARBA00010617"/>
    </source>
</evidence>
<evidence type="ECO:0000256" key="3">
    <source>
        <dbReference type="ARBA" id="ARBA00022617"/>
    </source>
</evidence>
<comment type="similarity">
    <text evidence="2">Belongs to the cytochrome P450 family.</text>
</comment>
<evidence type="ECO:0000256" key="10">
    <source>
        <dbReference type="ARBA" id="ARBA00023136"/>
    </source>
</evidence>
<keyword evidence="3" id="KW-0349">Heme</keyword>
<evidence type="ECO:0000256" key="1">
    <source>
        <dbReference type="ARBA" id="ARBA00004370"/>
    </source>
</evidence>
<dbReference type="GO" id="GO:0016020">
    <property type="term" value="C:membrane"/>
    <property type="evidence" value="ECO:0007669"/>
    <property type="project" value="UniProtKB-SubCell"/>
</dbReference>
<organism evidence="12 13">
    <name type="scientific">Oldenlandia corymbosa var. corymbosa</name>
    <dbReference type="NCBI Taxonomy" id="529605"/>
    <lineage>
        <taxon>Eukaryota</taxon>
        <taxon>Viridiplantae</taxon>
        <taxon>Streptophyta</taxon>
        <taxon>Embryophyta</taxon>
        <taxon>Tracheophyta</taxon>
        <taxon>Spermatophyta</taxon>
        <taxon>Magnoliopsida</taxon>
        <taxon>eudicotyledons</taxon>
        <taxon>Gunneridae</taxon>
        <taxon>Pentapetalae</taxon>
        <taxon>asterids</taxon>
        <taxon>lamiids</taxon>
        <taxon>Gentianales</taxon>
        <taxon>Rubiaceae</taxon>
        <taxon>Rubioideae</taxon>
        <taxon>Spermacoceae</taxon>
        <taxon>Hedyotis-Oldenlandia complex</taxon>
        <taxon>Oldenlandia</taxon>
    </lineage>
</organism>
<keyword evidence="4 11" id="KW-0812">Transmembrane</keyword>
<protein>
    <submittedName>
        <fullName evidence="12">OLC1v1002122C2</fullName>
    </submittedName>
</protein>
<keyword evidence="7" id="KW-0560">Oxidoreductase</keyword>
<keyword evidence="9" id="KW-0503">Monooxygenase</keyword>
<dbReference type="SUPFAM" id="SSF48264">
    <property type="entry name" value="Cytochrome P450"/>
    <property type="match status" value="1"/>
</dbReference>
<dbReference type="PANTHER" id="PTHR47955">
    <property type="entry name" value="CYTOCHROME P450 FAMILY 71 PROTEIN"/>
    <property type="match status" value="1"/>
</dbReference>
<dbReference type="Gene3D" id="1.10.630.10">
    <property type="entry name" value="Cytochrome P450"/>
    <property type="match status" value="1"/>
</dbReference>
<sequence>MDQPMMHHLALISWIPFSLVVIYLSLNLIQKRKKRSREVKKQPPGPWKLPLIGNLHQMMGSLPHRVLHKLAQKHGDLMHLQLGEVSAIVVSSPRATKEFLKTHDVAFADRPSFTVGNIIFYNYSDIIFCPYSDYWRQMRKICTQELLSTKNVRSLGSIRQDEVLKLVSSIKQGVIVNVTRKVCAYTSSMICRAVFGQTLGSHDRGALVQLLQEVITMSSGFDVYDVFPSWKILHRLMGNKPRLLELHDKIDEILDTIIQQHLDNPTGRNGEFGQEDLIDVLLRIKQSREFPLPITNTHIKAVILVSYIDFILF</sequence>
<dbReference type="InterPro" id="IPR002401">
    <property type="entry name" value="Cyt_P450_E_grp-I"/>
</dbReference>
<dbReference type="GO" id="GO:0016705">
    <property type="term" value="F:oxidoreductase activity, acting on paired donors, with incorporation or reduction of molecular oxygen"/>
    <property type="evidence" value="ECO:0007669"/>
    <property type="project" value="InterPro"/>
</dbReference>
<gene>
    <name evidence="12" type="ORF">OLC1_LOCUS12729</name>
</gene>
<dbReference type="Proteomes" id="UP001161247">
    <property type="component" value="Chromosome 4"/>
</dbReference>
<comment type="subcellular location">
    <subcellularLocation>
        <location evidence="1">Membrane</location>
    </subcellularLocation>
</comment>
<dbReference type="GO" id="GO:0020037">
    <property type="term" value="F:heme binding"/>
    <property type="evidence" value="ECO:0007669"/>
    <property type="project" value="InterPro"/>
</dbReference>
<dbReference type="AlphaFoldDB" id="A0AAV1D981"/>
<keyword evidence="13" id="KW-1185">Reference proteome</keyword>
<name>A0AAV1D981_OLDCO</name>
<evidence type="ECO:0000256" key="11">
    <source>
        <dbReference type="SAM" id="Phobius"/>
    </source>
</evidence>
<evidence type="ECO:0000256" key="5">
    <source>
        <dbReference type="ARBA" id="ARBA00022723"/>
    </source>
</evidence>
<reference evidence="12" key="1">
    <citation type="submission" date="2023-03" db="EMBL/GenBank/DDBJ databases">
        <authorList>
            <person name="Julca I."/>
        </authorList>
    </citation>
    <scope>NUCLEOTIDE SEQUENCE</scope>
</reference>
<keyword evidence="5" id="KW-0479">Metal-binding</keyword>
<evidence type="ECO:0000256" key="6">
    <source>
        <dbReference type="ARBA" id="ARBA00022989"/>
    </source>
</evidence>
<proteinExistence type="inferred from homology"/>
<dbReference type="PRINTS" id="PR00463">
    <property type="entry name" value="EP450I"/>
</dbReference>
<dbReference type="EMBL" id="OX459121">
    <property type="protein sequence ID" value="CAI9103605.1"/>
    <property type="molecule type" value="Genomic_DNA"/>
</dbReference>
<dbReference type="GO" id="GO:0005506">
    <property type="term" value="F:iron ion binding"/>
    <property type="evidence" value="ECO:0007669"/>
    <property type="project" value="InterPro"/>
</dbReference>
<evidence type="ECO:0000256" key="9">
    <source>
        <dbReference type="ARBA" id="ARBA00023033"/>
    </source>
</evidence>
<accession>A0AAV1D981</accession>
<dbReference type="InterPro" id="IPR036396">
    <property type="entry name" value="Cyt_P450_sf"/>
</dbReference>
<keyword evidence="6 11" id="KW-1133">Transmembrane helix</keyword>
<evidence type="ECO:0000256" key="7">
    <source>
        <dbReference type="ARBA" id="ARBA00023002"/>
    </source>
</evidence>